<organism evidence="2 3">
    <name type="scientific">Pseudomonas brassicacearum (strain NFM421)</name>
    <dbReference type="NCBI Taxonomy" id="994484"/>
    <lineage>
        <taxon>Bacteria</taxon>
        <taxon>Pseudomonadati</taxon>
        <taxon>Pseudomonadota</taxon>
        <taxon>Gammaproteobacteria</taxon>
        <taxon>Pseudomonadales</taxon>
        <taxon>Pseudomonadaceae</taxon>
        <taxon>Pseudomonas</taxon>
    </lineage>
</organism>
<name>F2KLM5_PSEBN</name>
<evidence type="ECO:0000313" key="2">
    <source>
        <dbReference type="EMBL" id="AEA71418.1"/>
    </source>
</evidence>
<dbReference type="HOGENOM" id="CLU_069068_0_0_6"/>
<reference evidence="2 3" key="1">
    <citation type="journal article" date="2011" name="J. Bacteriol.">
        <title>Complete genome sequence of a beneficial plant root-associated bacterium, Pseudomonas brassicacearum.</title>
        <authorList>
            <person name="Ortet P."/>
            <person name="Barakat M."/>
            <person name="Lalaouna D."/>
            <person name="Fochesato S."/>
            <person name="Barbe V."/>
            <person name="Vacherie B."/>
            <person name="Santaella C."/>
            <person name="Heulin T."/>
            <person name="Achouak W."/>
        </authorList>
    </citation>
    <scope>NUCLEOTIDE SEQUENCE [LARGE SCALE GENOMIC DNA]</scope>
    <source>
        <strain evidence="2 3">NFM421</strain>
    </source>
</reference>
<accession>F2KLM5</accession>
<dbReference type="CDD" id="cd00085">
    <property type="entry name" value="HNHc"/>
    <property type="match status" value="1"/>
</dbReference>
<dbReference type="InterPro" id="IPR002711">
    <property type="entry name" value="HNH"/>
</dbReference>
<gene>
    <name evidence="2" type="ORF">PSEBR_cmegl84</name>
</gene>
<dbReference type="AlphaFoldDB" id="F2KLM5"/>
<feature type="domain" description="HNH nuclease" evidence="1">
    <location>
        <begin position="232"/>
        <end position="296"/>
    </location>
</feature>
<dbReference type="GO" id="GO:0008270">
    <property type="term" value="F:zinc ion binding"/>
    <property type="evidence" value="ECO:0007669"/>
    <property type="project" value="InterPro"/>
</dbReference>
<evidence type="ECO:0000313" key="3">
    <source>
        <dbReference type="Proteomes" id="UP000006692"/>
    </source>
</evidence>
<dbReference type="GO" id="GO:0003676">
    <property type="term" value="F:nucleic acid binding"/>
    <property type="evidence" value="ECO:0007669"/>
    <property type="project" value="InterPro"/>
</dbReference>
<proteinExistence type="predicted"/>
<dbReference type="EMBL" id="CP002585">
    <property type="protein sequence ID" value="AEA71418.1"/>
    <property type="molecule type" value="Genomic_DNA"/>
</dbReference>
<protein>
    <recommendedName>
        <fullName evidence="1">HNH nuclease domain-containing protein</fullName>
    </recommendedName>
</protein>
<dbReference type="SMART" id="SM00507">
    <property type="entry name" value="HNHc"/>
    <property type="match status" value="1"/>
</dbReference>
<dbReference type="Proteomes" id="UP000006692">
    <property type="component" value="Chromosome"/>
</dbReference>
<dbReference type="GO" id="GO:0004519">
    <property type="term" value="F:endonuclease activity"/>
    <property type="evidence" value="ECO:0007669"/>
    <property type="project" value="InterPro"/>
</dbReference>
<dbReference type="InterPro" id="IPR003615">
    <property type="entry name" value="HNH_nuc"/>
</dbReference>
<dbReference type="Pfam" id="PF01844">
    <property type="entry name" value="HNH"/>
    <property type="match status" value="1"/>
</dbReference>
<reference key="2">
    <citation type="submission" date="2011-03" db="EMBL/GenBank/DDBJ databases">
        <title>Complete Genome Sequence of a beneficial plant roots-associated bacterium Pseudomonas brassicacearum.</title>
        <authorList>
            <person name="Ortet P."/>
            <person name="Barakat M."/>
            <person name="Lalaouna D."/>
            <person name="Fochesato S."/>
            <person name="Barbe V."/>
            <person name="Santaella C."/>
            <person name="Heulin T."/>
            <person name="Achouak W."/>
        </authorList>
    </citation>
    <scope>NUCLEOTIDE SEQUENCE</scope>
    <source>
        <strain>NFM421</strain>
    </source>
</reference>
<dbReference type="STRING" id="994484.PSEBR_cmegl84"/>
<evidence type="ECO:0000259" key="1">
    <source>
        <dbReference type="SMART" id="SM00507"/>
    </source>
</evidence>
<sequence length="321" mass="35672">MPELFHPPSKIPPDDQTTSLVSIPVLDSKGHRTPYDSQTPPEENILTTYCAASYSETGTLRIAPAMSSSPISNQSNPPWSRDELVLALNLYLLHRNGLPGVNHPEVRALSQSLNLIGTATGVSKNQSFRNTNGVCMKLNNFRRWDPSYTNTGRTGLAKGNKDEELVWLEFANNPERLAEVVAAIKANVGITSSTTPMDLSAEEEPGFFEAEEGKVLTRVHRVRERDKKLVKRKKDEALKKHGVLQCEACDFNFSKTYGPDIEGVIDVHHTKPLHTLQPGDKTKLADLALLCANCHRVVHSRRKWLSVAEVKDRYQAAKNTA</sequence>
<dbReference type="KEGG" id="pba:PSEBR_cmegl84"/>